<dbReference type="AlphaFoldDB" id="A0A511UTU2"/>
<dbReference type="Pfam" id="PF12710">
    <property type="entry name" value="HAD"/>
    <property type="match status" value="1"/>
</dbReference>
<evidence type="ECO:0000256" key="1">
    <source>
        <dbReference type="ARBA" id="ARBA00009184"/>
    </source>
</evidence>
<comment type="caution">
    <text evidence="5">The sequence shown here is derived from an EMBL/GenBank/DDBJ whole genome shotgun (WGS) entry which is preliminary data.</text>
</comment>
<sequence>MAVVTVDFDGTLYQGNSFNVMFQAGQKEFTYKEWTTVYRHLTVALALGVTKGKNAFRHQFFKGFAKTFKGKTEAELDRFFEKLVDLGEKDIHYGLVEHVRKHQKKGDHVVILSGALRPFLKAFVKKIGLDVDIIGTELEYYPNGICTGEIGTIVNGDEKVRKVREWMFHKKRQGLLTDDTVWAYADSKSDLPLFEFAHYPVVVNPKSDIEKVAQQKEWPIIA</sequence>
<dbReference type="EMBL" id="BJXW01000004">
    <property type="protein sequence ID" value="GEN30019.1"/>
    <property type="molecule type" value="Genomic_DNA"/>
</dbReference>
<dbReference type="PANTHER" id="PTHR43344">
    <property type="entry name" value="PHOSPHOSERINE PHOSPHATASE"/>
    <property type="match status" value="1"/>
</dbReference>
<dbReference type="PANTHER" id="PTHR43344:SF13">
    <property type="entry name" value="PHOSPHATASE RV3661-RELATED"/>
    <property type="match status" value="1"/>
</dbReference>
<dbReference type="SUPFAM" id="SSF56784">
    <property type="entry name" value="HAD-like"/>
    <property type="match status" value="1"/>
</dbReference>
<protein>
    <recommendedName>
        <fullName evidence="7">Haloacid dehalogenase</fullName>
    </recommendedName>
</protein>
<evidence type="ECO:0000313" key="6">
    <source>
        <dbReference type="Proteomes" id="UP000321491"/>
    </source>
</evidence>
<comment type="similarity">
    <text evidence="1">Belongs to the HAD-like hydrolase superfamily. SerB family.</text>
</comment>
<dbReference type="GO" id="GO:0046872">
    <property type="term" value="F:metal ion binding"/>
    <property type="evidence" value="ECO:0007669"/>
    <property type="project" value="UniProtKB-KW"/>
</dbReference>
<dbReference type="Gene3D" id="3.40.50.1000">
    <property type="entry name" value="HAD superfamily/HAD-like"/>
    <property type="match status" value="1"/>
</dbReference>
<keyword evidence="3" id="KW-0378">Hydrolase</keyword>
<dbReference type="InterPro" id="IPR036412">
    <property type="entry name" value="HAD-like_sf"/>
</dbReference>
<evidence type="ECO:0008006" key="7">
    <source>
        <dbReference type="Google" id="ProtNLM"/>
    </source>
</evidence>
<dbReference type="RefSeq" id="WP_146934797.1">
    <property type="nucleotide sequence ID" value="NZ_BJXW01000004.1"/>
</dbReference>
<organism evidence="5 6">
    <name type="scientific">Cerasibacillus quisquiliarum</name>
    <dbReference type="NCBI Taxonomy" id="227865"/>
    <lineage>
        <taxon>Bacteria</taxon>
        <taxon>Bacillati</taxon>
        <taxon>Bacillota</taxon>
        <taxon>Bacilli</taxon>
        <taxon>Bacillales</taxon>
        <taxon>Bacillaceae</taxon>
        <taxon>Cerasibacillus</taxon>
    </lineage>
</organism>
<dbReference type="GO" id="GO:0016787">
    <property type="term" value="F:hydrolase activity"/>
    <property type="evidence" value="ECO:0007669"/>
    <property type="project" value="UniProtKB-KW"/>
</dbReference>
<dbReference type="InterPro" id="IPR023214">
    <property type="entry name" value="HAD_sf"/>
</dbReference>
<evidence type="ECO:0000256" key="3">
    <source>
        <dbReference type="ARBA" id="ARBA00022801"/>
    </source>
</evidence>
<gene>
    <name evidence="5" type="ORF">CQU01_02570</name>
</gene>
<evidence type="ECO:0000256" key="4">
    <source>
        <dbReference type="ARBA" id="ARBA00022842"/>
    </source>
</evidence>
<proteinExistence type="inferred from homology"/>
<dbReference type="NCBIfam" id="TIGR01490">
    <property type="entry name" value="HAD-SF-IB-hyp1"/>
    <property type="match status" value="1"/>
</dbReference>
<dbReference type="Proteomes" id="UP000321491">
    <property type="component" value="Unassembled WGS sequence"/>
</dbReference>
<dbReference type="InterPro" id="IPR050582">
    <property type="entry name" value="HAD-like_SerB"/>
</dbReference>
<keyword evidence="2" id="KW-0479">Metal-binding</keyword>
<dbReference type="NCBIfam" id="TIGR01488">
    <property type="entry name" value="HAD-SF-IB"/>
    <property type="match status" value="1"/>
</dbReference>
<accession>A0A511UTU2</accession>
<keyword evidence="6" id="KW-1185">Reference proteome</keyword>
<name>A0A511UTU2_9BACI</name>
<evidence type="ECO:0000256" key="2">
    <source>
        <dbReference type="ARBA" id="ARBA00022723"/>
    </source>
</evidence>
<dbReference type="InterPro" id="IPR006385">
    <property type="entry name" value="HAD_hydro_SerB1"/>
</dbReference>
<reference evidence="5 6" key="1">
    <citation type="submission" date="2019-07" db="EMBL/GenBank/DDBJ databases">
        <title>Whole genome shotgun sequence of Cerasibacillus quisquiliarum NBRC 102429.</title>
        <authorList>
            <person name="Hosoyama A."/>
            <person name="Uohara A."/>
            <person name="Ohji S."/>
            <person name="Ichikawa N."/>
        </authorList>
    </citation>
    <scope>NUCLEOTIDE SEQUENCE [LARGE SCALE GENOMIC DNA]</scope>
    <source>
        <strain evidence="5 6">NBRC 102429</strain>
    </source>
</reference>
<dbReference type="OrthoDB" id="9794212at2"/>
<dbReference type="Gene3D" id="1.20.1440.100">
    <property type="entry name" value="SG protein - dephosphorylation function"/>
    <property type="match status" value="1"/>
</dbReference>
<keyword evidence="4" id="KW-0460">Magnesium</keyword>
<evidence type="ECO:0000313" key="5">
    <source>
        <dbReference type="EMBL" id="GEN30019.1"/>
    </source>
</evidence>